<dbReference type="Proteomes" id="UP000193804">
    <property type="component" value="Unassembled WGS sequence"/>
</dbReference>
<keyword evidence="2" id="KW-0732">Signal</keyword>
<keyword evidence="4" id="KW-1185">Reference proteome</keyword>
<dbReference type="OrthoDB" id="831785at2"/>
<evidence type="ECO:0000313" key="4">
    <source>
        <dbReference type="Proteomes" id="UP000193804"/>
    </source>
</evidence>
<feature type="signal peptide" evidence="2">
    <location>
        <begin position="1"/>
        <end position="24"/>
    </location>
</feature>
<organism evidence="3 4">
    <name type="scientific">Marivirga sericea</name>
    <dbReference type="NCBI Taxonomy" id="1028"/>
    <lineage>
        <taxon>Bacteria</taxon>
        <taxon>Pseudomonadati</taxon>
        <taxon>Bacteroidota</taxon>
        <taxon>Cytophagia</taxon>
        <taxon>Cytophagales</taxon>
        <taxon>Marivirgaceae</taxon>
        <taxon>Marivirga</taxon>
    </lineage>
</organism>
<evidence type="ECO:0000256" key="2">
    <source>
        <dbReference type="SAM" id="SignalP"/>
    </source>
</evidence>
<evidence type="ECO:0000313" key="3">
    <source>
        <dbReference type="EMBL" id="SMG40053.1"/>
    </source>
</evidence>
<proteinExistence type="predicted"/>
<dbReference type="STRING" id="1028.SAMN05661096_02710"/>
<accession>A0A1X7KGG7</accession>
<evidence type="ECO:0008006" key="5">
    <source>
        <dbReference type="Google" id="ProtNLM"/>
    </source>
</evidence>
<reference evidence="4" key="1">
    <citation type="submission" date="2017-04" db="EMBL/GenBank/DDBJ databases">
        <authorList>
            <person name="Varghese N."/>
            <person name="Submissions S."/>
        </authorList>
    </citation>
    <scope>NUCLEOTIDE SEQUENCE [LARGE SCALE GENOMIC DNA]</scope>
    <source>
        <strain evidence="4">DSM 4125</strain>
    </source>
</reference>
<gene>
    <name evidence="3" type="ORF">SAMN05661096_02710</name>
</gene>
<dbReference type="EMBL" id="FXAW01000005">
    <property type="protein sequence ID" value="SMG40053.1"/>
    <property type="molecule type" value="Genomic_DNA"/>
</dbReference>
<evidence type="ECO:0000256" key="1">
    <source>
        <dbReference type="SAM" id="Coils"/>
    </source>
</evidence>
<dbReference type="RefSeq" id="WP_085517870.1">
    <property type="nucleotide sequence ID" value="NZ_FXAW01000005.1"/>
</dbReference>
<protein>
    <recommendedName>
        <fullName evidence="5">MORN repeat variant</fullName>
    </recommendedName>
</protein>
<keyword evidence="1" id="KW-0175">Coiled coil</keyword>
<sequence length="654" mass="76054">MRTIKRPVLILLITLWLFTPEGSAQNTQTYDSIYVSNGKNFLAKYEFYLSQGDTIYNGEFELNQQFENQEDIYEYLSVEGFFIENRADENWQLKKGSFAPSGSGYYNDYTYSYKVNGNEFMATGKFMAGKKIGDWKLYDWQIRDSKIKDTTFVATINFKDDKADGEFQLQFQNDILEGELDGNEKASGVWSFYRLNKANQKILLKEWVFKENVLVAKRLIRNQEIQQINFDDPGNNSLSEKKILLDQDFLEIIELKARISNEELHLTFKEEDGISDLYFILLDNLELVDKTFSPILKNNIKPAIVTILKAAELDTIEQDLLQKIRLQYEENLQQTKLILNNPQFNIASVSTCKVSQFKNVLEDIKDYFLAPTYDILSLYDDDQLKFFNRNQLIQYKIDLYDETAINKVFKSDSLSRSYEIKADLNFSAKQSNLSKLATLMESLGIELKLIEENLQQFLEEFQEEEKLVALENAMLAKYENTKHLADSLITGEHDNFAGIDVTEAIIKFADAELAMYSNLPTSEEKIRAIEPLINCFNRTEELIYTINKAPESIYKINEAYTKEVFNPYTFTNMEEKSKPSIYKAFNKLLLPGIFQNMQRLTCDNMAAYQANFKILYEEMINVLNEENTNRMERKVKRAKTPAKASEVLEMELSF</sequence>
<feature type="coiled-coil region" evidence="1">
    <location>
        <begin position="440"/>
        <end position="467"/>
    </location>
</feature>
<name>A0A1X7KGG7_9BACT</name>
<dbReference type="AlphaFoldDB" id="A0A1X7KGG7"/>
<feature type="chain" id="PRO_5010860466" description="MORN repeat variant" evidence="2">
    <location>
        <begin position="25"/>
        <end position="654"/>
    </location>
</feature>